<reference evidence="1" key="2">
    <citation type="journal article" date="2015" name="Fish Shellfish Immunol.">
        <title>Early steps in the European eel (Anguilla anguilla)-Vibrio vulnificus interaction in the gills: Role of the RtxA13 toxin.</title>
        <authorList>
            <person name="Callol A."/>
            <person name="Pajuelo D."/>
            <person name="Ebbesson L."/>
            <person name="Teles M."/>
            <person name="MacKenzie S."/>
            <person name="Amaro C."/>
        </authorList>
    </citation>
    <scope>NUCLEOTIDE SEQUENCE</scope>
</reference>
<organism evidence="1">
    <name type="scientific">Anguilla anguilla</name>
    <name type="common">European freshwater eel</name>
    <name type="synonym">Muraena anguilla</name>
    <dbReference type="NCBI Taxonomy" id="7936"/>
    <lineage>
        <taxon>Eukaryota</taxon>
        <taxon>Metazoa</taxon>
        <taxon>Chordata</taxon>
        <taxon>Craniata</taxon>
        <taxon>Vertebrata</taxon>
        <taxon>Euteleostomi</taxon>
        <taxon>Actinopterygii</taxon>
        <taxon>Neopterygii</taxon>
        <taxon>Teleostei</taxon>
        <taxon>Anguilliformes</taxon>
        <taxon>Anguillidae</taxon>
        <taxon>Anguilla</taxon>
    </lineage>
</organism>
<reference evidence="1" key="1">
    <citation type="submission" date="2014-11" db="EMBL/GenBank/DDBJ databases">
        <authorList>
            <person name="Amaro Gonzalez C."/>
        </authorList>
    </citation>
    <scope>NUCLEOTIDE SEQUENCE</scope>
</reference>
<dbReference type="AlphaFoldDB" id="A0A0E9R611"/>
<sequence>MLCVCCADHFAPVLKSQEWVETGCHARRVW</sequence>
<protein>
    <submittedName>
        <fullName evidence="1">Uncharacterized protein</fullName>
    </submittedName>
</protein>
<name>A0A0E9R611_ANGAN</name>
<proteinExistence type="predicted"/>
<accession>A0A0E9R611</accession>
<dbReference type="EMBL" id="GBXM01084023">
    <property type="protein sequence ID" value="JAH24554.1"/>
    <property type="molecule type" value="Transcribed_RNA"/>
</dbReference>
<evidence type="ECO:0000313" key="1">
    <source>
        <dbReference type="EMBL" id="JAH24554.1"/>
    </source>
</evidence>